<dbReference type="SUPFAM" id="SSF53474">
    <property type="entry name" value="alpha/beta-Hydrolases"/>
    <property type="match status" value="1"/>
</dbReference>
<dbReference type="Gene3D" id="3.40.50.1820">
    <property type="entry name" value="alpha/beta hydrolase"/>
    <property type="match status" value="1"/>
</dbReference>
<accession>A0A1H4IY71</accession>
<dbReference type="RefSeq" id="WP_073358061.1">
    <property type="nucleotide sequence ID" value="NZ_JBHLVE010000063.1"/>
</dbReference>
<evidence type="ECO:0000313" key="2">
    <source>
        <dbReference type="EMBL" id="SEB38308.1"/>
    </source>
</evidence>
<name>A0A1H4IY71_RHOJO</name>
<dbReference type="PANTHER" id="PTHR43194">
    <property type="entry name" value="HYDROLASE ALPHA/BETA FOLD FAMILY"/>
    <property type="match status" value="1"/>
</dbReference>
<protein>
    <submittedName>
        <fullName evidence="2">Pimeloyl-ACP methyl ester carboxylesterase</fullName>
    </submittedName>
</protein>
<sequence length="297" mass="32276">MMDEFASLPEIARSISPTLQVPVVRRANRTVDTRTVSGLHWGTSAPEVVFLHGNGQNAHTWDATILALGSPALAVDLPGHGHSDWHDDPDYTPSSHAAAVAGYLRHGAPNPCVLVGMSLGGLTAICLAVTQSTWVRHLVVVDVTPQSGLRVAARHAHDTGRVGPPAGSDHFVTFEDMVDAAAAVQPTRSRDGLRRGVRHNAIQGTDGLWRWRADHRRRVNADSRPVDYSEQWSRVSELTVPVTLVRAARSGVVPLEDATEFVRRARTIEVVTIDTELHSVQSARPEELAELVRSRLG</sequence>
<dbReference type="InterPro" id="IPR050228">
    <property type="entry name" value="Carboxylesterase_BioH"/>
</dbReference>
<dbReference type="OrthoDB" id="63519at2"/>
<gene>
    <name evidence="2" type="ORF">SAMN04490220_0588</name>
</gene>
<dbReference type="PANTHER" id="PTHR43194:SF2">
    <property type="entry name" value="PEROXISOMAL MEMBRANE PROTEIN LPX1"/>
    <property type="match status" value="1"/>
</dbReference>
<dbReference type="AlphaFoldDB" id="A0A1H4IY71"/>
<dbReference type="Pfam" id="PF12697">
    <property type="entry name" value="Abhydrolase_6"/>
    <property type="match status" value="1"/>
</dbReference>
<dbReference type="PRINTS" id="PR00111">
    <property type="entry name" value="ABHYDROLASE"/>
</dbReference>
<dbReference type="Proteomes" id="UP000183407">
    <property type="component" value="Unassembled WGS sequence"/>
</dbReference>
<evidence type="ECO:0000313" key="3">
    <source>
        <dbReference type="Proteomes" id="UP000183407"/>
    </source>
</evidence>
<dbReference type="InterPro" id="IPR029058">
    <property type="entry name" value="AB_hydrolase_fold"/>
</dbReference>
<dbReference type="GO" id="GO:0003824">
    <property type="term" value="F:catalytic activity"/>
    <property type="evidence" value="ECO:0007669"/>
    <property type="project" value="UniProtKB-ARBA"/>
</dbReference>
<proteinExistence type="predicted"/>
<organism evidence="2 3">
    <name type="scientific">Rhodococcus jostii</name>
    <dbReference type="NCBI Taxonomy" id="132919"/>
    <lineage>
        <taxon>Bacteria</taxon>
        <taxon>Bacillati</taxon>
        <taxon>Actinomycetota</taxon>
        <taxon>Actinomycetes</taxon>
        <taxon>Mycobacteriales</taxon>
        <taxon>Nocardiaceae</taxon>
        <taxon>Rhodococcus</taxon>
    </lineage>
</organism>
<evidence type="ECO:0000259" key="1">
    <source>
        <dbReference type="Pfam" id="PF12697"/>
    </source>
</evidence>
<reference evidence="3" key="1">
    <citation type="submission" date="2016-10" db="EMBL/GenBank/DDBJ databases">
        <authorList>
            <person name="Varghese N."/>
        </authorList>
    </citation>
    <scope>NUCLEOTIDE SEQUENCE [LARGE SCALE GENOMIC DNA]</scope>
    <source>
        <strain evidence="3">DSM 44719</strain>
    </source>
</reference>
<dbReference type="InterPro" id="IPR000073">
    <property type="entry name" value="AB_hydrolase_1"/>
</dbReference>
<feature type="domain" description="AB hydrolase-1" evidence="1">
    <location>
        <begin position="48"/>
        <end position="290"/>
    </location>
</feature>
<dbReference type="EMBL" id="FNTL01000002">
    <property type="protein sequence ID" value="SEB38308.1"/>
    <property type="molecule type" value="Genomic_DNA"/>
</dbReference>